<name>A0AAV6ULF5_9ARAC</name>
<dbReference type="AlphaFoldDB" id="A0AAV6ULF5"/>
<accession>A0AAV6ULF5</accession>
<dbReference type="FunFam" id="3.30.70.330:FF:000317">
    <property type="entry name" value="Rox8, isoform B"/>
    <property type="match status" value="1"/>
</dbReference>
<dbReference type="FunFam" id="3.30.70.330:FF:000419">
    <property type="entry name" value="CLUMA_CG006354, isoform A"/>
    <property type="match status" value="1"/>
</dbReference>
<reference evidence="5 6" key="1">
    <citation type="journal article" date="2022" name="Nat. Ecol. Evol.">
        <title>A masculinizing supergene underlies an exaggerated male reproductive morph in a spider.</title>
        <authorList>
            <person name="Hendrickx F."/>
            <person name="De Corte Z."/>
            <person name="Sonet G."/>
            <person name="Van Belleghem S.M."/>
            <person name="Kostlbacher S."/>
            <person name="Vangestel C."/>
        </authorList>
    </citation>
    <scope>NUCLEOTIDE SEQUENCE [LARGE SCALE GENOMIC DNA]</scope>
    <source>
        <strain evidence="5">W744_W776</strain>
    </source>
</reference>
<dbReference type="InterPro" id="IPR012677">
    <property type="entry name" value="Nucleotide-bd_a/b_plait_sf"/>
</dbReference>
<feature type="domain" description="RRM" evidence="4">
    <location>
        <begin position="268"/>
        <end position="340"/>
    </location>
</feature>
<dbReference type="SUPFAM" id="SSF54928">
    <property type="entry name" value="RNA-binding domain, RBD"/>
    <property type="match status" value="2"/>
</dbReference>
<keyword evidence="1 2" id="KW-0694">RNA-binding</keyword>
<dbReference type="InterPro" id="IPR000504">
    <property type="entry name" value="RRM_dom"/>
</dbReference>
<evidence type="ECO:0000256" key="3">
    <source>
        <dbReference type="SAM" id="MobiDB-lite"/>
    </source>
</evidence>
<dbReference type="Proteomes" id="UP000827092">
    <property type="component" value="Unassembled WGS sequence"/>
</dbReference>
<comment type="caution">
    <text evidence="5">The sequence shown here is derived from an EMBL/GenBank/DDBJ whole genome shotgun (WGS) entry which is preliminary data.</text>
</comment>
<dbReference type="InterPro" id="IPR035979">
    <property type="entry name" value="RBD_domain_sf"/>
</dbReference>
<dbReference type="Pfam" id="PF00076">
    <property type="entry name" value="RRM_1"/>
    <property type="match status" value="2"/>
</dbReference>
<dbReference type="Gene3D" id="3.30.70.330">
    <property type="match status" value="2"/>
</dbReference>
<dbReference type="EMBL" id="JAFNEN010000346">
    <property type="protein sequence ID" value="KAG8185119.1"/>
    <property type="molecule type" value="Genomic_DNA"/>
</dbReference>
<evidence type="ECO:0000256" key="2">
    <source>
        <dbReference type="PROSITE-ProRule" id="PRU00176"/>
    </source>
</evidence>
<protein>
    <recommendedName>
        <fullName evidence="4">RRM domain-containing protein</fullName>
    </recommendedName>
</protein>
<feature type="region of interest" description="Disordered" evidence="3">
    <location>
        <begin position="404"/>
        <end position="431"/>
    </location>
</feature>
<dbReference type="PROSITE" id="PS50102">
    <property type="entry name" value="RRM"/>
    <property type="match status" value="2"/>
</dbReference>
<dbReference type="PANTHER" id="PTHR10352">
    <property type="entry name" value="EUKARYOTIC TRANSLATION INITIATION FACTOR 3 SUBUNIT G"/>
    <property type="match status" value="1"/>
</dbReference>
<evidence type="ECO:0000256" key="1">
    <source>
        <dbReference type="ARBA" id="ARBA00022884"/>
    </source>
</evidence>
<evidence type="ECO:0000313" key="5">
    <source>
        <dbReference type="EMBL" id="KAG8185119.1"/>
    </source>
</evidence>
<evidence type="ECO:0000259" key="4">
    <source>
        <dbReference type="PROSITE" id="PS50102"/>
    </source>
</evidence>
<dbReference type="CDD" id="cd12354">
    <property type="entry name" value="RRM3_TIA1_like"/>
    <property type="match status" value="1"/>
</dbReference>
<dbReference type="GO" id="GO:0003723">
    <property type="term" value="F:RNA binding"/>
    <property type="evidence" value="ECO:0007669"/>
    <property type="project" value="UniProtKB-UniRule"/>
</dbReference>
<gene>
    <name evidence="5" type="ORF">JTE90_005716</name>
</gene>
<dbReference type="CDD" id="cd12353">
    <property type="entry name" value="RRM2_TIA1_like"/>
    <property type="match status" value="1"/>
</dbReference>
<sequence length="431" mass="46947">MGVPLYVDAESVKGSPPPQPAAALAVLCAPYARAAGNSMLLEPYTTAAVHRPQLALCPADSGETGALALFAAAPSPYGTAAAVPTAVAVPGAAGAQQTAALFRHAAAATPMHSLRSAALLQQQLQLMKMDLTSQAAPLEMKVNWATSPSNTPKQDTSKHYHIFVGDLSPEIETAQLREAFAPFGEISDCRVVRDPQTLKSKGYGFVSFVKKADAEIAISTMNGQWLGSRAIRTNWATRKPPANRSQNESSGKHLNFDEVYTQSSPTNCTVYCGGIAQGLTDELMQETFRSFGGIQEIRVFKDKGYAFIRFATKESATHAIVATHSTEINGQTVKCSWGKEAGDPNNQQQQPDNHETFQNIAAQYTYPYQQMGYWYPQGYPQMQAGQFMQGMQYPYGQYYGQGFGPMRRRDEQPKQAATPYARGETKTPTYR</sequence>
<proteinExistence type="predicted"/>
<dbReference type="SMART" id="SM00360">
    <property type="entry name" value="RRM"/>
    <property type="match status" value="2"/>
</dbReference>
<evidence type="ECO:0000313" key="6">
    <source>
        <dbReference type="Proteomes" id="UP000827092"/>
    </source>
</evidence>
<keyword evidence="6" id="KW-1185">Reference proteome</keyword>
<feature type="domain" description="RRM" evidence="4">
    <location>
        <begin position="160"/>
        <end position="238"/>
    </location>
</feature>
<organism evidence="5 6">
    <name type="scientific">Oedothorax gibbosus</name>
    <dbReference type="NCBI Taxonomy" id="931172"/>
    <lineage>
        <taxon>Eukaryota</taxon>
        <taxon>Metazoa</taxon>
        <taxon>Ecdysozoa</taxon>
        <taxon>Arthropoda</taxon>
        <taxon>Chelicerata</taxon>
        <taxon>Arachnida</taxon>
        <taxon>Araneae</taxon>
        <taxon>Araneomorphae</taxon>
        <taxon>Entelegynae</taxon>
        <taxon>Araneoidea</taxon>
        <taxon>Linyphiidae</taxon>
        <taxon>Erigoninae</taxon>
        <taxon>Oedothorax</taxon>
    </lineage>
</organism>